<keyword evidence="5" id="KW-0378">Hydrolase</keyword>
<feature type="short sequence motif" description="Q motif" evidence="11">
    <location>
        <begin position="117"/>
        <end position="145"/>
    </location>
</feature>
<evidence type="ECO:0000256" key="7">
    <source>
        <dbReference type="ARBA" id="ARBA00022833"/>
    </source>
</evidence>
<dbReference type="InterPro" id="IPR011545">
    <property type="entry name" value="DEAD/DEAH_box_helicase_dom"/>
</dbReference>
<dbReference type="InterPro" id="IPR014014">
    <property type="entry name" value="RNA_helicase_DEAD_Q_motif"/>
</dbReference>
<dbReference type="SMART" id="SM00490">
    <property type="entry name" value="HELICc"/>
    <property type="match status" value="1"/>
</dbReference>
<dbReference type="GO" id="GO:0005524">
    <property type="term" value="F:ATP binding"/>
    <property type="evidence" value="ECO:0007669"/>
    <property type="project" value="UniProtKB-KW"/>
</dbReference>
<dbReference type="GO" id="GO:0003723">
    <property type="term" value="F:RNA binding"/>
    <property type="evidence" value="ECO:0007669"/>
    <property type="project" value="UniProtKB-KW"/>
</dbReference>
<evidence type="ECO:0000256" key="1">
    <source>
        <dbReference type="ARBA" id="ARBA00012552"/>
    </source>
</evidence>
<dbReference type="SUPFAM" id="SSF52540">
    <property type="entry name" value="P-loop containing nucleoside triphosphate hydrolases"/>
    <property type="match status" value="1"/>
</dbReference>
<dbReference type="eggNOG" id="KOG0341">
    <property type="taxonomic scope" value="Eukaryota"/>
</dbReference>
<evidence type="ECO:0000313" key="17">
    <source>
        <dbReference type="Proteomes" id="UP000198341"/>
    </source>
</evidence>
<evidence type="ECO:0000256" key="4">
    <source>
        <dbReference type="ARBA" id="ARBA00022771"/>
    </source>
</evidence>
<evidence type="ECO:0000313" key="16">
    <source>
        <dbReference type="EMBL" id="CCO19694.1"/>
    </source>
</evidence>
<keyword evidence="2" id="KW-0479">Metal-binding</keyword>
<keyword evidence="8" id="KW-0067">ATP-binding</keyword>
<reference evidence="16 17" key="1">
    <citation type="submission" date="2011-10" db="EMBL/GenBank/DDBJ databases">
        <authorList>
            <person name="Genoscope - CEA"/>
        </authorList>
    </citation>
    <scope>NUCLEOTIDE SEQUENCE [LARGE SCALE GENOMIC DNA]</scope>
    <source>
        <strain evidence="16 17">RCC 1105</strain>
    </source>
</reference>
<accession>K8EP04</accession>
<dbReference type="PANTHER" id="PTHR47958">
    <property type="entry name" value="ATP-DEPENDENT RNA HELICASE DBP3"/>
    <property type="match status" value="1"/>
</dbReference>
<dbReference type="GO" id="GO:0005737">
    <property type="term" value="C:cytoplasm"/>
    <property type="evidence" value="ECO:0007669"/>
    <property type="project" value="UniProtKB-ARBA"/>
</dbReference>
<evidence type="ECO:0000256" key="10">
    <source>
        <dbReference type="ARBA" id="ARBA00047984"/>
    </source>
</evidence>
<proteinExistence type="predicted"/>
<evidence type="ECO:0000256" key="11">
    <source>
        <dbReference type="PROSITE-ProRule" id="PRU00552"/>
    </source>
</evidence>
<keyword evidence="9" id="KW-0694">RNA-binding</keyword>
<dbReference type="PROSITE" id="PS51192">
    <property type="entry name" value="HELICASE_ATP_BIND_1"/>
    <property type="match status" value="1"/>
</dbReference>
<dbReference type="GO" id="GO:0003724">
    <property type="term" value="F:RNA helicase activity"/>
    <property type="evidence" value="ECO:0007669"/>
    <property type="project" value="UniProtKB-EC"/>
</dbReference>
<evidence type="ECO:0000256" key="2">
    <source>
        <dbReference type="ARBA" id="ARBA00022723"/>
    </source>
</evidence>
<dbReference type="PROSITE" id="PS51194">
    <property type="entry name" value="HELICASE_CTER"/>
    <property type="match status" value="1"/>
</dbReference>
<dbReference type="InterPro" id="IPR027417">
    <property type="entry name" value="P-loop_NTPase"/>
</dbReference>
<keyword evidence="4" id="KW-0863">Zinc-finger</keyword>
<keyword evidence="17" id="KW-1185">Reference proteome</keyword>
<evidence type="ECO:0000256" key="5">
    <source>
        <dbReference type="ARBA" id="ARBA00022801"/>
    </source>
</evidence>
<dbReference type="InterPro" id="IPR014001">
    <property type="entry name" value="Helicase_ATP-bd"/>
</dbReference>
<feature type="region of interest" description="Disordered" evidence="12">
    <location>
        <begin position="18"/>
        <end position="37"/>
    </location>
</feature>
<evidence type="ECO:0000256" key="9">
    <source>
        <dbReference type="ARBA" id="ARBA00022884"/>
    </source>
</evidence>
<evidence type="ECO:0000256" key="3">
    <source>
        <dbReference type="ARBA" id="ARBA00022741"/>
    </source>
</evidence>
<sequence length="551" mass="61228">MKSTVFENAETPDYIPVKRRRNFPYPSSTRDNNVERDNSFTSYKEIGSSLLLKSLEGSRKSQTSTNSQKIAETEATLLKAVLTKKGLRSATELASGLKYESSMQTGWTGNLVPMPSCSFLTMGLPNKILHTLRQKGIMKPTAIQMQGIPLILSGRDMIGIASTGSGKTLAFVLPILTSVMIEQLRMPLVRGEGPLSLIICPSRELARQTHEVLLLYSQKRPKEQKKSESISVILCIGGLNVQEVMREPGFEGVHVLTATPGRLRDMLSRRDLNLDICRLICLDEADRMVDLGFEDEIQEIFSYFKTQRQTILFSATMPFKIKKFAESNLVNPVTINIGRAGAANLDVIQDVECVEDGEKLTHILKSLTKSAPPVIIFCENKRDVDKVHEYLLLKGIDAVSIHGGKDQSERNKSIEQFKHFLKDVLVATDVISKGLDFPAINHVINFDMPAEIENYVHRIGRTGRGGKTGTATTLITPNQSEVVLKDLQHLLVEAKQKVPEFLSFATEKLLEEDKELVALTGVRGCAYCGGLGHRIGNTHVFDPTFLFTILK</sequence>
<feature type="domain" description="DEAD-box RNA helicase Q" evidence="15">
    <location>
        <begin position="117"/>
        <end position="145"/>
    </location>
</feature>
<evidence type="ECO:0000259" key="15">
    <source>
        <dbReference type="PROSITE" id="PS51195"/>
    </source>
</evidence>
<dbReference type="Pfam" id="PF00271">
    <property type="entry name" value="Helicase_C"/>
    <property type="match status" value="1"/>
</dbReference>
<evidence type="ECO:0000259" key="13">
    <source>
        <dbReference type="PROSITE" id="PS51192"/>
    </source>
</evidence>
<dbReference type="GeneID" id="19011930"/>
<dbReference type="GO" id="GO:0008270">
    <property type="term" value="F:zinc ion binding"/>
    <property type="evidence" value="ECO:0007669"/>
    <property type="project" value="UniProtKB-KW"/>
</dbReference>
<dbReference type="FunFam" id="3.40.50.300:FF:000657">
    <property type="entry name" value="Probable ATP-dependent RNA helicase DDX41"/>
    <property type="match status" value="1"/>
</dbReference>
<gene>
    <name evidence="16" type="ordered locus">Bathy14g03280</name>
</gene>
<keyword evidence="7" id="KW-0862">Zinc</keyword>
<evidence type="ECO:0000256" key="8">
    <source>
        <dbReference type="ARBA" id="ARBA00022840"/>
    </source>
</evidence>
<dbReference type="STRING" id="41875.K8EP04"/>
<name>K8EP04_9CHLO</name>
<dbReference type="AlphaFoldDB" id="K8EP04"/>
<dbReference type="KEGG" id="bpg:Bathy14g03280"/>
<evidence type="ECO:0000259" key="14">
    <source>
        <dbReference type="PROSITE" id="PS51194"/>
    </source>
</evidence>
<dbReference type="CDD" id="cd18787">
    <property type="entry name" value="SF2_C_DEAD"/>
    <property type="match status" value="1"/>
</dbReference>
<dbReference type="EC" id="3.6.4.13" evidence="1"/>
<dbReference type="Gene3D" id="3.40.50.300">
    <property type="entry name" value="P-loop containing nucleotide triphosphate hydrolases"/>
    <property type="match status" value="2"/>
</dbReference>
<keyword evidence="6 16" id="KW-0347">Helicase</keyword>
<comment type="catalytic activity">
    <reaction evidence="10">
        <text>ATP + H2O = ADP + phosphate + H(+)</text>
        <dbReference type="Rhea" id="RHEA:13065"/>
        <dbReference type="ChEBI" id="CHEBI:15377"/>
        <dbReference type="ChEBI" id="CHEBI:15378"/>
        <dbReference type="ChEBI" id="CHEBI:30616"/>
        <dbReference type="ChEBI" id="CHEBI:43474"/>
        <dbReference type="ChEBI" id="CHEBI:456216"/>
        <dbReference type="EC" id="3.6.4.13"/>
    </reaction>
</comment>
<dbReference type="PROSITE" id="PS51195">
    <property type="entry name" value="Q_MOTIF"/>
    <property type="match status" value="1"/>
</dbReference>
<keyword evidence="3" id="KW-0547">Nucleotide-binding</keyword>
<dbReference type="InterPro" id="IPR001650">
    <property type="entry name" value="Helicase_C-like"/>
</dbReference>
<feature type="domain" description="Helicase C-terminal" evidence="14">
    <location>
        <begin position="359"/>
        <end position="510"/>
    </location>
</feature>
<evidence type="ECO:0000256" key="12">
    <source>
        <dbReference type="SAM" id="MobiDB-lite"/>
    </source>
</evidence>
<evidence type="ECO:0000256" key="6">
    <source>
        <dbReference type="ARBA" id="ARBA00022806"/>
    </source>
</evidence>
<dbReference type="SMART" id="SM00487">
    <property type="entry name" value="DEXDc"/>
    <property type="match status" value="1"/>
</dbReference>
<protein>
    <recommendedName>
        <fullName evidence="1">RNA helicase</fullName>
        <ecNumber evidence="1">3.6.4.13</ecNumber>
    </recommendedName>
</protein>
<dbReference type="EMBL" id="FO082265">
    <property type="protein sequence ID" value="CCO19694.1"/>
    <property type="molecule type" value="Genomic_DNA"/>
</dbReference>
<dbReference type="GO" id="GO:0016787">
    <property type="term" value="F:hydrolase activity"/>
    <property type="evidence" value="ECO:0007669"/>
    <property type="project" value="UniProtKB-KW"/>
</dbReference>
<dbReference type="RefSeq" id="XP_007509237.1">
    <property type="nucleotide sequence ID" value="XM_007509175.1"/>
</dbReference>
<dbReference type="Pfam" id="PF00270">
    <property type="entry name" value="DEAD"/>
    <property type="match status" value="1"/>
</dbReference>
<feature type="domain" description="Helicase ATP-binding" evidence="13">
    <location>
        <begin position="148"/>
        <end position="335"/>
    </location>
</feature>
<dbReference type="Proteomes" id="UP000198341">
    <property type="component" value="Chromosome 14"/>
</dbReference>
<organism evidence="16 17">
    <name type="scientific">Bathycoccus prasinos</name>
    <dbReference type="NCBI Taxonomy" id="41875"/>
    <lineage>
        <taxon>Eukaryota</taxon>
        <taxon>Viridiplantae</taxon>
        <taxon>Chlorophyta</taxon>
        <taxon>Mamiellophyceae</taxon>
        <taxon>Mamiellales</taxon>
        <taxon>Bathycoccaceae</taxon>
        <taxon>Bathycoccus</taxon>
    </lineage>
</organism>
<dbReference type="OrthoDB" id="196131at2759"/>